<name>A0ABU0CP63_9BACI</name>
<evidence type="ECO:0000313" key="1">
    <source>
        <dbReference type="EMBL" id="MDQ0338201.1"/>
    </source>
</evidence>
<organism evidence="1 2">
    <name type="scientific">Caldalkalibacillus uzonensis</name>
    <dbReference type="NCBI Taxonomy" id="353224"/>
    <lineage>
        <taxon>Bacteria</taxon>
        <taxon>Bacillati</taxon>
        <taxon>Bacillota</taxon>
        <taxon>Bacilli</taxon>
        <taxon>Bacillales</taxon>
        <taxon>Bacillaceae</taxon>
        <taxon>Caldalkalibacillus</taxon>
    </lineage>
</organism>
<evidence type="ECO:0000313" key="2">
    <source>
        <dbReference type="Proteomes" id="UP001232445"/>
    </source>
</evidence>
<comment type="caution">
    <text evidence="1">The sequence shown here is derived from an EMBL/GenBank/DDBJ whole genome shotgun (WGS) entry which is preliminary data.</text>
</comment>
<dbReference type="RefSeq" id="WP_307336180.1">
    <property type="nucleotide sequence ID" value="NZ_JAUSUQ010000003.1"/>
</dbReference>
<accession>A0ABU0CP63</accession>
<dbReference type="Proteomes" id="UP001232445">
    <property type="component" value="Unassembled WGS sequence"/>
</dbReference>
<evidence type="ECO:0008006" key="3">
    <source>
        <dbReference type="Google" id="ProtNLM"/>
    </source>
</evidence>
<gene>
    <name evidence="1" type="ORF">J2S00_000985</name>
</gene>
<reference evidence="1 2" key="1">
    <citation type="submission" date="2023-07" db="EMBL/GenBank/DDBJ databases">
        <title>Genomic Encyclopedia of Type Strains, Phase IV (KMG-IV): sequencing the most valuable type-strain genomes for metagenomic binning, comparative biology and taxonomic classification.</title>
        <authorList>
            <person name="Goeker M."/>
        </authorList>
    </citation>
    <scope>NUCLEOTIDE SEQUENCE [LARGE SCALE GENOMIC DNA]</scope>
    <source>
        <strain evidence="1 2">DSM 17740</strain>
    </source>
</reference>
<sequence>MNRWRSEQIKVGDLFEGMELFFEKGWTDGLPIVPPTPHKVEEMLSSLSLTGQEVIGSIPERNLQITAEKAAINAVMAGCLPAHFPVVIAGLEAVLDPRFGVHGPTASTGGASLLLIVSGPIVSQLGFNTGHNLLGPGHRTNLVIGRAVQLALINAGGTKEFDQTTLGHPGKIGFCLAEREQEEWETLNVEQGFRKEESTVTVIATEGPNQIYQPAAKTPEVLLRTIADRMVSAGTFNIQRNTPCVVVIGDEHWQLLVQEKWSKQEVKDYLFEHAKRPKTDLLDFGFSSDYLAGIDGEWVRAVPSPEALYLIAGGGKGGPFSAFIPGWGSLNQSQPVTKLITHSGFV</sequence>
<dbReference type="EMBL" id="JAUSUQ010000003">
    <property type="protein sequence ID" value="MDQ0338201.1"/>
    <property type="molecule type" value="Genomic_DNA"/>
</dbReference>
<protein>
    <recommendedName>
        <fullName evidence="3">Thioredoxin</fullName>
    </recommendedName>
</protein>
<proteinExistence type="predicted"/>
<keyword evidence="2" id="KW-1185">Reference proteome</keyword>